<proteinExistence type="predicted"/>
<evidence type="ECO:0000313" key="1">
    <source>
        <dbReference type="EMBL" id="KAK5969120.1"/>
    </source>
</evidence>
<gene>
    <name evidence="1" type="ORF">GCK32_005859</name>
</gene>
<name>A0AAN8EXU2_TRICO</name>
<comment type="caution">
    <text evidence="1">The sequence shown here is derived from an EMBL/GenBank/DDBJ whole genome shotgun (WGS) entry which is preliminary data.</text>
</comment>
<reference evidence="1 2" key="1">
    <citation type="submission" date="2019-10" db="EMBL/GenBank/DDBJ databases">
        <title>Assembly and Annotation for the nematode Trichostrongylus colubriformis.</title>
        <authorList>
            <person name="Martin J."/>
        </authorList>
    </citation>
    <scope>NUCLEOTIDE SEQUENCE [LARGE SCALE GENOMIC DNA]</scope>
    <source>
        <strain evidence="1">G859</strain>
        <tissue evidence="1">Whole worm</tissue>
    </source>
</reference>
<organism evidence="1 2">
    <name type="scientific">Trichostrongylus colubriformis</name>
    <name type="common">Black scour worm</name>
    <dbReference type="NCBI Taxonomy" id="6319"/>
    <lineage>
        <taxon>Eukaryota</taxon>
        <taxon>Metazoa</taxon>
        <taxon>Ecdysozoa</taxon>
        <taxon>Nematoda</taxon>
        <taxon>Chromadorea</taxon>
        <taxon>Rhabditida</taxon>
        <taxon>Rhabditina</taxon>
        <taxon>Rhabditomorpha</taxon>
        <taxon>Strongyloidea</taxon>
        <taxon>Trichostrongylidae</taxon>
        <taxon>Trichostrongylus</taxon>
    </lineage>
</organism>
<feature type="non-terminal residue" evidence="1">
    <location>
        <position position="1"/>
    </location>
</feature>
<dbReference type="EMBL" id="WIXE01020568">
    <property type="protein sequence ID" value="KAK5969120.1"/>
    <property type="molecule type" value="Genomic_DNA"/>
</dbReference>
<protein>
    <submittedName>
        <fullName evidence="1">Uncharacterized protein</fullName>
    </submittedName>
</protein>
<dbReference type="Proteomes" id="UP001331761">
    <property type="component" value="Unassembled WGS sequence"/>
</dbReference>
<keyword evidence="2" id="KW-1185">Reference proteome</keyword>
<dbReference type="AlphaFoldDB" id="A0AAN8EXU2"/>
<evidence type="ECO:0000313" key="2">
    <source>
        <dbReference type="Proteomes" id="UP001331761"/>
    </source>
</evidence>
<accession>A0AAN8EXU2</accession>
<sequence length="97" mass="10425">DSAHVLNGTARILLQFVDRLNASHIQCIIKTVQSGGIAGDIVYRLAARAGSNMTLANDLAPMKWCNETARCQTVMKLILLSPKAHLAMIRGGLHGVC</sequence>